<name>A0A4Q0P503_9FLAO</name>
<feature type="region of interest" description="Disordered" evidence="1">
    <location>
        <begin position="1"/>
        <end position="35"/>
    </location>
</feature>
<proteinExistence type="predicted"/>
<organism evidence="3 4">
    <name type="scientific">Leeuwenhoekiella aequorea</name>
    <dbReference type="NCBI Taxonomy" id="283736"/>
    <lineage>
        <taxon>Bacteria</taxon>
        <taxon>Pseudomonadati</taxon>
        <taxon>Bacteroidota</taxon>
        <taxon>Flavobacteriia</taxon>
        <taxon>Flavobacteriales</taxon>
        <taxon>Flavobacteriaceae</taxon>
        <taxon>Leeuwenhoekiella</taxon>
    </lineage>
</organism>
<dbReference type="AlphaFoldDB" id="A0A4Q0P503"/>
<feature type="transmembrane region" description="Helical" evidence="2">
    <location>
        <begin position="51"/>
        <end position="72"/>
    </location>
</feature>
<gene>
    <name evidence="3" type="ORF">DSM00_2623</name>
</gene>
<evidence type="ECO:0000256" key="1">
    <source>
        <dbReference type="SAM" id="MobiDB-lite"/>
    </source>
</evidence>
<keyword evidence="2" id="KW-1133">Transmembrane helix</keyword>
<dbReference type="EMBL" id="QOVM01000006">
    <property type="protein sequence ID" value="RXG21106.1"/>
    <property type="molecule type" value="Genomic_DNA"/>
</dbReference>
<evidence type="ECO:0000313" key="4">
    <source>
        <dbReference type="Proteomes" id="UP000289238"/>
    </source>
</evidence>
<evidence type="ECO:0000313" key="3">
    <source>
        <dbReference type="EMBL" id="RXG21106.1"/>
    </source>
</evidence>
<comment type="caution">
    <text evidence="3">The sequence shown here is derived from an EMBL/GenBank/DDBJ whole genome shotgun (WGS) entry which is preliminary data.</text>
</comment>
<keyword evidence="2" id="KW-0472">Membrane</keyword>
<keyword evidence="2" id="KW-0812">Transmembrane</keyword>
<dbReference type="Proteomes" id="UP000289238">
    <property type="component" value="Unassembled WGS sequence"/>
</dbReference>
<reference evidence="3 4" key="1">
    <citation type="submission" date="2018-07" db="EMBL/GenBank/DDBJ databases">
        <title>Leeuwenhoekiella genomics.</title>
        <authorList>
            <person name="Tahon G."/>
            <person name="Willems A."/>
        </authorList>
    </citation>
    <scope>NUCLEOTIDE SEQUENCE [LARGE SCALE GENOMIC DNA]</scope>
    <source>
        <strain evidence="3 4">LMG 22550</strain>
    </source>
</reference>
<protein>
    <submittedName>
        <fullName evidence="3">Uncharacterized protein</fullName>
    </submittedName>
</protein>
<accession>A0A4Q0P503</accession>
<keyword evidence="4" id="KW-1185">Reference proteome</keyword>
<sequence length="73" mass="7907">MNPQTPMPPENNDKNSSKNSGSPEKEGSTVAKKSLRDHKNPLVRAFARAGYIMWIVLIGLGGLLAFLITLTAI</sequence>
<evidence type="ECO:0000256" key="2">
    <source>
        <dbReference type="SAM" id="Phobius"/>
    </source>
</evidence>